<evidence type="ECO:0000313" key="2">
    <source>
        <dbReference type="Proteomes" id="UP000323410"/>
    </source>
</evidence>
<evidence type="ECO:0000313" key="1">
    <source>
        <dbReference type="EMBL" id="TYC98630.1"/>
    </source>
</evidence>
<organism evidence="1 2">
    <name type="scientific">Arthrobacter echini</name>
    <dbReference type="NCBI Taxonomy" id="1529066"/>
    <lineage>
        <taxon>Bacteria</taxon>
        <taxon>Bacillati</taxon>
        <taxon>Actinomycetota</taxon>
        <taxon>Actinomycetes</taxon>
        <taxon>Micrococcales</taxon>
        <taxon>Micrococcaceae</taxon>
        <taxon>Arthrobacter</taxon>
    </lineage>
</organism>
<gene>
    <name evidence="1" type="ORF">FQ377_09960</name>
</gene>
<dbReference type="InterPro" id="IPR024747">
    <property type="entry name" value="Pyridox_Oxase-rel"/>
</dbReference>
<accession>A0A5D0XQA0</accession>
<reference evidence="1 2" key="1">
    <citation type="submission" date="2019-08" db="EMBL/GenBank/DDBJ databases">
        <title>Genone of Arthrobacter echini P9.</title>
        <authorList>
            <person name="Bowman J.P."/>
        </authorList>
    </citation>
    <scope>NUCLEOTIDE SEQUENCE [LARGE SCALE GENOMIC DNA]</scope>
    <source>
        <strain evidence="1 2">P9</strain>
    </source>
</reference>
<dbReference type="SUPFAM" id="SSF50475">
    <property type="entry name" value="FMN-binding split barrel"/>
    <property type="match status" value="1"/>
</dbReference>
<protein>
    <submittedName>
        <fullName evidence="1">Pyridoxamine 5'-phosphate oxidase family protein</fullName>
    </submittedName>
</protein>
<name>A0A5D0XQA0_9MICC</name>
<dbReference type="EMBL" id="VSLD01000004">
    <property type="protein sequence ID" value="TYC98630.1"/>
    <property type="molecule type" value="Genomic_DNA"/>
</dbReference>
<dbReference type="OrthoDB" id="7062584at2"/>
<dbReference type="AlphaFoldDB" id="A0A5D0XQA0"/>
<proteinExistence type="predicted"/>
<dbReference type="RefSeq" id="WP_148601106.1">
    <property type="nucleotide sequence ID" value="NZ_VSLD01000004.1"/>
</dbReference>
<keyword evidence="2" id="KW-1185">Reference proteome</keyword>
<dbReference type="Pfam" id="PF12900">
    <property type="entry name" value="Pyridox_ox_2"/>
    <property type="match status" value="1"/>
</dbReference>
<dbReference type="Proteomes" id="UP000323410">
    <property type="component" value="Unassembled WGS sequence"/>
</dbReference>
<comment type="caution">
    <text evidence="1">The sequence shown here is derived from an EMBL/GenBank/DDBJ whole genome shotgun (WGS) entry which is preliminary data.</text>
</comment>
<dbReference type="Gene3D" id="2.30.110.10">
    <property type="entry name" value="Electron Transport, Fmn-binding Protein, Chain A"/>
    <property type="match status" value="1"/>
</dbReference>
<dbReference type="InterPro" id="IPR012349">
    <property type="entry name" value="Split_barrel_FMN-bd"/>
</dbReference>
<sequence length="156" mass="16891">MDPQPTSTKILPAHECWALLRTAPFGRLALCVDDRPEIFPINFVVDHGSLIYRTSEGTKSSAAEKAASALEADGRLAPGTTEWGGDQEMMWSVVVKGHTSTIAVTAELMDTVQLPLHPWESGRTDRFMRLVPDSISGRAFVPSVVRAAASSEQVGQ</sequence>